<dbReference type="GO" id="GO:0005524">
    <property type="term" value="F:ATP binding"/>
    <property type="evidence" value="ECO:0007669"/>
    <property type="project" value="UniProtKB-KW"/>
</dbReference>
<dbReference type="EC" id="2.7.13.3" evidence="2"/>
<dbReference type="InterPro" id="IPR003594">
    <property type="entry name" value="HATPase_dom"/>
</dbReference>
<dbReference type="SUPFAM" id="SSF55874">
    <property type="entry name" value="ATPase domain of HSP90 chaperone/DNA topoisomerase II/histidine kinase"/>
    <property type="match status" value="1"/>
</dbReference>
<evidence type="ECO:0000259" key="10">
    <source>
        <dbReference type="Pfam" id="PF02518"/>
    </source>
</evidence>
<dbReference type="InterPro" id="IPR011712">
    <property type="entry name" value="Sig_transdc_His_kin_sub3_dim/P"/>
</dbReference>
<dbReference type="Pfam" id="PF02518">
    <property type="entry name" value="HATPase_c"/>
    <property type="match status" value="1"/>
</dbReference>
<keyword evidence="4" id="KW-0808">Transferase</keyword>
<evidence type="ECO:0000259" key="11">
    <source>
        <dbReference type="Pfam" id="PF07730"/>
    </source>
</evidence>
<dbReference type="Gene3D" id="1.20.5.1930">
    <property type="match status" value="1"/>
</dbReference>
<name>A0A1G7UXT1_9ACTN</name>
<comment type="catalytic activity">
    <reaction evidence="1">
        <text>ATP + protein L-histidine = ADP + protein N-phospho-L-histidine.</text>
        <dbReference type="EC" id="2.7.13.3"/>
    </reaction>
</comment>
<feature type="domain" description="Signal transduction histidine kinase subgroup 3 dimerisation and phosphoacceptor" evidence="11">
    <location>
        <begin position="141"/>
        <end position="206"/>
    </location>
</feature>
<dbReference type="Pfam" id="PF07730">
    <property type="entry name" value="HisKA_3"/>
    <property type="match status" value="1"/>
</dbReference>
<accession>A0A1G7UXT1</accession>
<evidence type="ECO:0000256" key="5">
    <source>
        <dbReference type="ARBA" id="ARBA00022741"/>
    </source>
</evidence>
<dbReference type="InterPro" id="IPR036890">
    <property type="entry name" value="HATPase_C_sf"/>
</dbReference>
<dbReference type="OrthoDB" id="227596at2"/>
<feature type="compositionally biased region" description="Basic and acidic residues" evidence="9">
    <location>
        <begin position="210"/>
        <end position="223"/>
    </location>
</feature>
<dbReference type="PANTHER" id="PTHR24421">
    <property type="entry name" value="NITRATE/NITRITE SENSOR PROTEIN NARX-RELATED"/>
    <property type="match status" value="1"/>
</dbReference>
<evidence type="ECO:0000256" key="2">
    <source>
        <dbReference type="ARBA" id="ARBA00012438"/>
    </source>
</evidence>
<dbReference type="CDD" id="cd16917">
    <property type="entry name" value="HATPase_UhpB-NarQ-NarX-like"/>
    <property type="match status" value="1"/>
</dbReference>
<evidence type="ECO:0000313" key="13">
    <source>
        <dbReference type="Proteomes" id="UP000198923"/>
    </source>
</evidence>
<keyword evidence="3" id="KW-0597">Phosphoprotein</keyword>
<keyword evidence="6 12" id="KW-0418">Kinase</keyword>
<keyword evidence="5" id="KW-0547">Nucleotide-binding</keyword>
<dbReference type="Gene3D" id="3.30.565.10">
    <property type="entry name" value="Histidine kinase-like ATPase, C-terminal domain"/>
    <property type="match status" value="1"/>
</dbReference>
<keyword evidence="13" id="KW-1185">Reference proteome</keyword>
<keyword evidence="7" id="KW-0067">ATP-binding</keyword>
<protein>
    <recommendedName>
        <fullName evidence="2">histidine kinase</fullName>
        <ecNumber evidence="2">2.7.13.3</ecNumber>
    </recommendedName>
</protein>
<dbReference type="GO" id="GO:0046983">
    <property type="term" value="F:protein dimerization activity"/>
    <property type="evidence" value="ECO:0007669"/>
    <property type="project" value="InterPro"/>
</dbReference>
<evidence type="ECO:0000256" key="1">
    <source>
        <dbReference type="ARBA" id="ARBA00000085"/>
    </source>
</evidence>
<dbReference type="EMBL" id="FNCN01000005">
    <property type="protein sequence ID" value="SDG52415.1"/>
    <property type="molecule type" value="Genomic_DNA"/>
</dbReference>
<dbReference type="AlphaFoldDB" id="A0A1G7UXT1"/>
<reference evidence="12 13" key="1">
    <citation type="submission" date="2016-10" db="EMBL/GenBank/DDBJ databases">
        <authorList>
            <person name="de Groot N.N."/>
        </authorList>
    </citation>
    <scope>NUCLEOTIDE SEQUENCE [LARGE SCALE GENOMIC DNA]</scope>
    <source>
        <strain evidence="12 13">CPCC 201354</strain>
    </source>
</reference>
<evidence type="ECO:0000256" key="3">
    <source>
        <dbReference type="ARBA" id="ARBA00022553"/>
    </source>
</evidence>
<evidence type="ECO:0000256" key="9">
    <source>
        <dbReference type="SAM" id="MobiDB-lite"/>
    </source>
</evidence>
<evidence type="ECO:0000313" key="12">
    <source>
        <dbReference type="EMBL" id="SDG52415.1"/>
    </source>
</evidence>
<feature type="region of interest" description="Disordered" evidence="9">
    <location>
        <begin position="53"/>
        <end position="132"/>
    </location>
</feature>
<feature type="domain" description="Histidine kinase/HSP90-like ATPase" evidence="10">
    <location>
        <begin position="261"/>
        <end position="344"/>
    </location>
</feature>
<evidence type="ECO:0000256" key="6">
    <source>
        <dbReference type="ARBA" id="ARBA00022777"/>
    </source>
</evidence>
<dbReference type="GO" id="GO:0016020">
    <property type="term" value="C:membrane"/>
    <property type="evidence" value="ECO:0007669"/>
    <property type="project" value="InterPro"/>
</dbReference>
<evidence type="ECO:0000256" key="8">
    <source>
        <dbReference type="ARBA" id="ARBA00023012"/>
    </source>
</evidence>
<dbReference type="RefSeq" id="WP_093169337.1">
    <property type="nucleotide sequence ID" value="NZ_FNCN01000005.1"/>
</dbReference>
<dbReference type="STRING" id="504805.SAMN05421505_10525"/>
<keyword evidence="8" id="KW-0902">Two-component regulatory system</keyword>
<dbReference type="Proteomes" id="UP000198923">
    <property type="component" value="Unassembled WGS sequence"/>
</dbReference>
<organism evidence="12 13">
    <name type="scientific">Sinosporangium album</name>
    <dbReference type="NCBI Taxonomy" id="504805"/>
    <lineage>
        <taxon>Bacteria</taxon>
        <taxon>Bacillati</taxon>
        <taxon>Actinomycetota</taxon>
        <taxon>Actinomycetes</taxon>
        <taxon>Streptosporangiales</taxon>
        <taxon>Streptosporangiaceae</taxon>
        <taxon>Sinosporangium</taxon>
    </lineage>
</organism>
<dbReference type="PANTHER" id="PTHR24421:SF10">
    <property type="entry name" value="NITRATE_NITRITE SENSOR PROTEIN NARQ"/>
    <property type="match status" value="1"/>
</dbReference>
<sequence>MTEPPHHGNRPLASFAAAARALLDLGRLRDVPVVVMLAWVGWLAIPWPTVGPAQAGSAAGQPLHAGDAVPPPFDEPSLGRAQSFHGQSFHGRPLRAEPLHLGDGASPRGGASLRDGASPQDGASSRDGASPRDVGEVIAAERERIAAEVHDAAGHSLAAIAMQAKLALLVWDEDPRQARESLEAIRTTSTQTLDRLRLALDAIDPGGGHSSRDGHDGHGRADSGDAGTDLGRLIDGVRTAGLPVDVAPAEPYIPARLQGVVYRVVRESLTNVMRHAGPTSAAVRFTYDPAGFAVEVADRGRGPSTAGEGRGLAGMRTQVAKAGGAFAYGSRDGGGFRVVARFPGETA</sequence>
<gene>
    <name evidence="12" type="ORF">SAMN05421505_10525</name>
</gene>
<evidence type="ECO:0000256" key="4">
    <source>
        <dbReference type="ARBA" id="ARBA00022679"/>
    </source>
</evidence>
<dbReference type="GO" id="GO:0000155">
    <property type="term" value="F:phosphorelay sensor kinase activity"/>
    <property type="evidence" value="ECO:0007669"/>
    <property type="project" value="InterPro"/>
</dbReference>
<feature type="region of interest" description="Disordered" evidence="9">
    <location>
        <begin position="202"/>
        <end position="230"/>
    </location>
</feature>
<feature type="compositionally biased region" description="Low complexity" evidence="9">
    <location>
        <begin position="53"/>
        <end position="62"/>
    </location>
</feature>
<evidence type="ECO:0000256" key="7">
    <source>
        <dbReference type="ARBA" id="ARBA00022840"/>
    </source>
</evidence>
<proteinExistence type="predicted"/>
<dbReference type="InterPro" id="IPR050482">
    <property type="entry name" value="Sensor_HK_TwoCompSys"/>
</dbReference>